<protein>
    <submittedName>
        <fullName evidence="2">Uncharacterized protein</fullName>
    </submittedName>
</protein>
<dbReference type="EMBL" id="GBXM01083399">
    <property type="protein sequence ID" value="JAH25178.1"/>
    <property type="molecule type" value="Transcribed_RNA"/>
</dbReference>
<organism evidence="2">
    <name type="scientific">Anguilla anguilla</name>
    <name type="common">European freshwater eel</name>
    <name type="synonym">Muraena anguilla</name>
    <dbReference type="NCBI Taxonomy" id="7936"/>
    <lineage>
        <taxon>Eukaryota</taxon>
        <taxon>Metazoa</taxon>
        <taxon>Chordata</taxon>
        <taxon>Craniata</taxon>
        <taxon>Vertebrata</taxon>
        <taxon>Euteleostomi</taxon>
        <taxon>Actinopterygii</taxon>
        <taxon>Neopterygii</taxon>
        <taxon>Teleostei</taxon>
        <taxon>Anguilliformes</taxon>
        <taxon>Anguillidae</taxon>
        <taxon>Anguilla</taxon>
    </lineage>
</organism>
<evidence type="ECO:0000256" key="1">
    <source>
        <dbReference type="SAM" id="Phobius"/>
    </source>
</evidence>
<proteinExistence type="predicted"/>
<reference evidence="2" key="2">
    <citation type="journal article" date="2015" name="Fish Shellfish Immunol.">
        <title>Early steps in the European eel (Anguilla anguilla)-Vibrio vulnificus interaction in the gills: Role of the RtxA13 toxin.</title>
        <authorList>
            <person name="Callol A."/>
            <person name="Pajuelo D."/>
            <person name="Ebbesson L."/>
            <person name="Teles M."/>
            <person name="MacKenzie S."/>
            <person name="Amaro C."/>
        </authorList>
    </citation>
    <scope>NUCLEOTIDE SEQUENCE</scope>
</reference>
<dbReference type="AlphaFoldDB" id="A0A0E9RA00"/>
<keyword evidence="1" id="KW-1133">Transmembrane helix</keyword>
<name>A0A0E9RA00_ANGAN</name>
<reference evidence="2" key="1">
    <citation type="submission" date="2014-11" db="EMBL/GenBank/DDBJ databases">
        <authorList>
            <person name="Amaro Gonzalez C."/>
        </authorList>
    </citation>
    <scope>NUCLEOTIDE SEQUENCE</scope>
</reference>
<keyword evidence="1" id="KW-0472">Membrane</keyword>
<evidence type="ECO:0000313" key="2">
    <source>
        <dbReference type="EMBL" id="JAH25178.1"/>
    </source>
</evidence>
<keyword evidence="1" id="KW-0812">Transmembrane</keyword>
<accession>A0A0E9RA00</accession>
<sequence>MLILHDYLCLINCIMCIYLVVFIVISITTCTLFSFCMQITDYHNVILLYHMLNSCNYKITIQKHQ</sequence>
<feature type="transmembrane region" description="Helical" evidence="1">
    <location>
        <begin position="7"/>
        <end position="35"/>
    </location>
</feature>